<proteinExistence type="predicted"/>
<name>A0A6C0D7N9_9ZZZZ</name>
<sequence>MEPIEERDSDVGIIFNEKYKMTINKFKMKNSHLINNLKEDQNIRFIESIQNKLRDLISELTDVDDFDWNKKKMGKPEYYAIFLSLITPLDHINKWEDFSIDSGQLSVDSTNLDTSEDATCACGQQNCCVDYMGYVRCNGLQLLVGSVCVSKKQLTSCDKLVIIQKEKQKLKQKIKEMKRITFDVLKGISQIYKTNDYWKLFKYFIIKENLNILKIKELLNKDFDNRNADLLQKIVNRYFNKFKLEYDESKYIDILLQKHQVSKFTGYVEGLCNCGCFHNNKSDNKCNECRKIKRLCERCGEPHKNRKVNRCNDCRIGICDECNKRCNPNYKKCYTCHKSD</sequence>
<dbReference type="AlphaFoldDB" id="A0A6C0D7N9"/>
<organism evidence="1">
    <name type="scientific">viral metagenome</name>
    <dbReference type="NCBI Taxonomy" id="1070528"/>
    <lineage>
        <taxon>unclassified sequences</taxon>
        <taxon>metagenomes</taxon>
        <taxon>organismal metagenomes</taxon>
    </lineage>
</organism>
<reference evidence="1" key="1">
    <citation type="journal article" date="2020" name="Nature">
        <title>Giant virus diversity and host interactions through global metagenomics.</title>
        <authorList>
            <person name="Schulz F."/>
            <person name="Roux S."/>
            <person name="Paez-Espino D."/>
            <person name="Jungbluth S."/>
            <person name="Walsh D.A."/>
            <person name="Denef V.J."/>
            <person name="McMahon K.D."/>
            <person name="Konstantinidis K.T."/>
            <person name="Eloe-Fadrosh E.A."/>
            <person name="Kyrpides N.C."/>
            <person name="Woyke T."/>
        </authorList>
    </citation>
    <scope>NUCLEOTIDE SEQUENCE</scope>
    <source>
        <strain evidence="1">GVMAG-M-3300023174-130</strain>
    </source>
</reference>
<dbReference type="EMBL" id="MN739558">
    <property type="protein sequence ID" value="QHT13056.1"/>
    <property type="molecule type" value="Genomic_DNA"/>
</dbReference>
<accession>A0A6C0D7N9</accession>
<evidence type="ECO:0000313" key="1">
    <source>
        <dbReference type="EMBL" id="QHT13056.1"/>
    </source>
</evidence>
<protein>
    <submittedName>
        <fullName evidence="1">Uncharacterized protein</fullName>
    </submittedName>
</protein>